<keyword evidence="1" id="KW-1133">Transmembrane helix</keyword>
<evidence type="ECO:0000256" key="1">
    <source>
        <dbReference type="SAM" id="Phobius"/>
    </source>
</evidence>
<sequence length="81" mass="8358">MTTAFDVTSAAPLPSGSMTQRVADAVVPLIGGRAPSTRRSSAGRRQTYVARSADRFLVRAATGCLAVGGLLLSFGVTSLFL</sequence>
<accession>A0ABM8GA95</accession>
<protein>
    <submittedName>
        <fullName evidence="2">Uncharacterized protein</fullName>
    </submittedName>
</protein>
<dbReference type="EMBL" id="AP027731">
    <property type="protein sequence ID" value="BDZ45141.1"/>
    <property type="molecule type" value="Genomic_DNA"/>
</dbReference>
<evidence type="ECO:0000313" key="3">
    <source>
        <dbReference type="Proteomes" id="UP001321498"/>
    </source>
</evidence>
<gene>
    <name evidence="2" type="ORF">GCM10025866_10500</name>
</gene>
<name>A0ABM8GA95_9MICO</name>
<keyword evidence="1" id="KW-0812">Transmembrane</keyword>
<evidence type="ECO:0000313" key="2">
    <source>
        <dbReference type="EMBL" id="BDZ45141.1"/>
    </source>
</evidence>
<reference evidence="3" key="1">
    <citation type="journal article" date="2019" name="Int. J. Syst. Evol. Microbiol.">
        <title>The Global Catalogue of Microorganisms (GCM) 10K type strain sequencing project: providing services to taxonomists for standard genome sequencing and annotation.</title>
        <authorList>
            <consortium name="The Broad Institute Genomics Platform"/>
            <consortium name="The Broad Institute Genome Sequencing Center for Infectious Disease"/>
            <person name="Wu L."/>
            <person name="Ma J."/>
        </authorList>
    </citation>
    <scope>NUCLEOTIDE SEQUENCE [LARGE SCALE GENOMIC DNA]</scope>
    <source>
        <strain evidence="3">NBRC 108725</strain>
    </source>
</reference>
<keyword evidence="3" id="KW-1185">Reference proteome</keyword>
<organism evidence="2 3">
    <name type="scientific">Naasia aerilata</name>
    <dbReference type="NCBI Taxonomy" id="1162966"/>
    <lineage>
        <taxon>Bacteria</taxon>
        <taxon>Bacillati</taxon>
        <taxon>Actinomycetota</taxon>
        <taxon>Actinomycetes</taxon>
        <taxon>Micrococcales</taxon>
        <taxon>Microbacteriaceae</taxon>
        <taxon>Naasia</taxon>
    </lineage>
</organism>
<keyword evidence="1" id="KW-0472">Membrane</keyword>
<feature type="transmembrane region" description="Helical" evidence="1">
    <location>
        <begin position="56"/>
        <end position="80"/>
    </location>
</feature>
<dbReference type="Proteomes" id="UP001321498">
    <property type="component" value="Chromosome"/>
</dbReference>
<proteinExistence type="predicted"/>